<proteinExistence type="predicted"/>
<dbReference type="InterPro" id="IPR029044">
    <property type="entry name" value="Nucleotide-diphossugar_trans"/>
</dbReference>
<keyword evidence="3" id="KW-1185">Reference proteome</keyword>
<reference evidence="2 3" key="1">
    <citation type="submission" date="2023-11" db="EMBL/GenBank/DDBJ databases">
        <title>An acidophilic fungus is an integral part of prey digestion in a carnivorous sundew plant.</title>
        <authorList>
            <person name="Tsai I.J."/>
        </authorList>
    </citation>
    <scope>NUCLEOTIDE SEQUENCE [LARGE SCALE GENOMIC DNA]</scope>
    <source>
        <strain evidence="2">169a</strain>
    </source>
</reference>
<gene>
    <name evidence="2" type="ORF">R9X50_00186100</name>
</gene>
<feature type="transmembrane region" description="Helical" evidence="1">
    <location>
        <begin position="417"/>
        <end position="443"/>
    </location>
</feature>
<dbReference type="AlphaFoldDB" id="A0AAQ3M5X1"/>
<keyword evidence="1" id="KW-0472">Membrane</keyword>
<sequence>MAARWKSPDDSSAEEMTKHDNFNFKVTAPDREAPRAEVGVVQFETQHQPEHWSFSAKIREWTALALIISYFVFSIALYTVLDYEATKVFWFLYLAIGTIVAGTTALEAYDGLTPLREARKAIQKAEKERQLFKTAENDLPVLELVFDLVDRNGSGDLASLKQLRNSLLYPTFKVRINVLCRENSAVHALACDFDESLERSGLRIQAIPHYAVFSLAGRISAFLASTAVHGNAIVAIFGADQRPHPHAIRHAVERLLQDNKIDVVQGRSITVPKGGSPSLFSSISNLEHDMLHGLLWPGRSLTWGLSVANDTNAYWRAEKLRDASTASAVAPRNGMDLGYTAAGQRTRTVYDVWVISYQPTPNTFRRYLHSRAQLAREMTVATVRYTKLTFSRNLPAGISKENKPAVGKWTLKTRLAVLYTLPILRLVSHATLQYFCMALALLITRTPTSIEDFSRTIFFPYPISIWLIIGGLVCLVATVFMMYKARSEFVPLWTAPIVVVVYPIMLFFQALVDVYGQLDAVAR</sequence>
<feature type="transmembrane region" description="Helical" evidence="1">
    <location>
        <begin position="463"/>
        <end position="483"/>
    </location>
</feature>
<dbReference type="EMBL" id="CP138581">
    <property type="protein sequence ID" value="WPG99056.1"/>
    <property type="molecule type" value="Genomic_DNA"/>
</dbReference>
<dbReference type="Gene3D" id="3.90.550.10">
    <property type="entry name" value="Spore Coat Polysaccharide Biosynthesis Protein SpsA, Chain A"/>
    <property type="match status" value="1"/>
</dbReference>
<protein>
    <submittedName>
        <fullName evidence="2">Uncharacterized protein</fullName>
    </submittedName>
</protein>
<evidence type="ECO:0000313" key="3">
    <source>
        <dbReference type="Proteomes" id="UP001303373"/>
    </source>
</evidence>
<organism evidence="2 3">
    <name type="scientific">Acrodontium crateriforme</name>
    <dbReference type="NCBI Taxonomy" id="150365"/>
    <lineage>
        <taxon>Eukaryota</taxon>
        <taxon>Fungi</taxon>
        <taxon>Dikarya</taxon>
        <taxon>Ascomycota</taxon>
        <taxon>Pezizomycotina</taxon>
        <taxon>Dothideomycetes</taxon>
        <taxon>Dothideomycetidae</taxon>
        <taxon>Mycosphaerellales</taxon>
        <taxon>Teratosphaeriaceae</taxon>
        <taxon>Acrodontium</taxon>
    </lineage>
</organism>
<name>A0AAQ3M5X1_9PEZI</name>
<keyword evidence="1" id="KW-1133">Transmembrane helix</keyword>
<evidence type="ECO:0000256" key="1">
    <source>
        <dbReference type="SAM" id="Phobius"/>
    </source>
</evidence>
<feature type="transmembrane region" description="Helical" evidence="1">
    <location>
        <begin position="87"/>
        <end position="109"/>
    </location>
</feature>
<accession>A0AAQ3M5X1</accession>
<dbReference type="Proteomes" id="UP001303373">
    <property type="component" value="Chromosome 2"/>
</dbReference>
<keyword evidence="1" id="KW-0812">Transmembrane</keyword>
<feature type="transmembrane region" description="Helical" evidence="1">
    <location>
        <begin position="61"/>
        <end position="81"/>
    </location>
</feature>
<dbReference type="SUPFAM" id="SSF53448">
    <property type="entry name" value="Nucleotide-diphospho-sugar transferases"/>
    <property type="match status" value="1"/>
</dbReference>
<feature type="transmembrane region" description="Helical" evidence="1">
    <location>
        <begin position="490"/>
        <end position="512"/>
    </location>
</feature>
<evidence type="ECO:0000313" key="2">
    <source>
        <dbReference type="EMBL" id="WPG99056.1"/>
    </source>
</evidence>